<evidence type="ECO:0000313" key="2">
    <source>
        <dbReference type="EMBL" id="KZW01887.1"/>
    </source>
</evidence>
<feature type="non-terminal residue" evidence="2">
    <location>
        <position position="61"/>
    </location>
</feature>
<reference evidence="2 3" key="1">
    <citation type="journal article" date="2016" name="Mol. Biol. Evol.">
        <title>Comparative Genomics of Early-Diverging Mushroom-Forming Fungi Provides Insights into the Origins of Lignocellulose Decay Capabilities.</title>
        <authorList>
            <person name="Nagy L.G."/>
            <person name="Riley R."/>
            <person name="Tritt A."/>
            <person name="Adam C."/>
            <person name="Daum C."/>
            <person name="Floudas D."/>
            <person name="Sun H."/>
            <person name="Yadav J.S."/>
            <person name="Pangilinan J."/>
            <person name="Larsson K.H."/>
            <person name="Matsuura K."/>
            <person name="Barry K."/>
            <person name="Labutti K."/>
            <person name="Kuo R."/>
            <person name="Ohm R.A."/>
            <person name="Bhattacharya S.S."/>
            <person name="Shirouzu T."/>
            <person name="Yoshinaga Y."/>
            <person name="Martin F.M."/>
            <person name="Grigoriev I.V."/>
            <person name="Hibbett D.S."/>
        </authorList>
    </citation>
    <scope>NUCLEOTIDE SEQUENCE [LARGE SCALE GENOMIC DNA]</scope>
    <source>
        <strain evidence="2 3">HHB12029</strain>
    </source>
</reference>
<dbReference type="InterPro" id="IPR015920">
    <property type="entry name" value="Cellobiose_DH-like_cyt"/>
</dbReference>
<evidence type="ECO:0000313" key="3">
    <source>
        <dbReference type="Proteomes" id="UP000077266"/>
    </source>
</evidence>
<dbReference type="SUPFAM" id="SSF49344">
    <property type="entry name" value="CBD9-like"/>
    <property type="match status" value="1"/>
</dbReference>
<accession>A0A165PAH1</accession>
<protein>
    <recommendedName>
        <fullName evidence="1">Cellobiose dehydrogenase-like cytochrome domain-containing protein</fullName>
    </recommendedName>
</protein>
<keyword evidence="3" id="KW-1185">Reference proteome</keyword>
<dbReference type="AlphaFoldDB" id="A0A165PAH1"/>
<proteinExistence type="predicted"/>
<dbReference type="OrthoDB" id="366214at2759"/>
<sequence length="61" mass="6449">MADSAMVIMWANEDGSVTLSQRTAPGHVQPTVTTKPARVATLAKKQTNVKGDNPVIAFTVP</sequence>
<dbReference type="InParanoid" id="A0A165PAH1"/>
<dbReference type="Pfam" id="PF16010">
    <property type="entry name" value="CDH-cyt"/>
    <property type="match status" value="1"/>
</dbReference>
<dbReference type="STRING" id="1314781.A0A165PAH1"/>
<evidence type="ECO:0000259" key="1">
    <source>
        <dbReference type="Pfam" id="PF16010"/>
    </source>
</evidence>
<dbReference type="EMBL" id="KV425891">
    <property type="protein sequence ID" value="KZW01887.1"/>
    <property type="molecule type" value="Genomic_DNA"/>
</dbReference>
<dbReference type="Proteomes" id="UP000077266">
    <property type="component" value="Unassembled WGS sequence"/>
</dbReference>
<name>A0A165PAH1_EXIGL</name>
<feature type="domain" description="Cellobiose dehydrogenase-like cytochrome" evidence="1">
    <location>
        <begin position="1"/>
        <end position="48"/>
    </location>
</feature>
<gene>
    <name evidence="2" type="ORF">EXIGLDRAFT_597162</name>
</gene>
<dbReference type="Gene3D" id="2.60.40.1210">
    <property type="entry name" value="Cellobiose dehydrogenase, cytochrome domain"/>
    <property type="match status" value="1"/>
</dbReference>
<organism evidence="2 3">
    <name type="scientific">Exidia glandulosa HHB12029</name>
    <dbReference type="NCBI Taxonomy" id="1314781"/>
    <lineage>
        <taxon>Eukaryota</taxon>
        <taxon>Fungi</taxon>
        <taxon>Dikarya</taxon>
        <taxon>Basidiomycota</taxon>
        <taxon>Agaricomycotina</taxon>
        <taxon>Agaricomycetes</taxon>
        <taxon>Auriculariales</taxon>
        <taxon>Exidiaceae</taxon>
        <taxon>Exidia</taxon>
    </lineage>
</organism>